<dbReference type="InterPro" id="IPR021109">
    <property type="entry name" value="Peptidase_aspartic_dom_sf"/>
</dbReference>
<proteinExistence type="inferred from homology"/>
<evidence type="ECO:0000256" key="7">
    <source>
        <dbReference type="ARBA" id="ARBA00023180"/>
    </source>
</evidence>
<keyword evidence="5" id="KW-0378">Hydrolase</keyword>
<keyword evidence="11" id="KW-1185">Reference proteome</keyword>
<keyword evidence="7" id="KW-0325">Glycoprotein</keyword>
<evidence type="ECO:0000259" key="9">
    <source>
        <dbReference type="PROSITE" id="PS51767"/>
    </source>
</evidence>
<sequence>MVYESNALELGGMVCDSNALEMRCTVYDSNALEMGDTVYDPNALELGGTMYDQNALKLRVMMCDLNALEIGGTVYNPNALELGDLRLFHSADRHSPSPLDSALALARAADASRLAFLSSKRTSVPIASGQQALQSSAYVLRAKLGSPPQQLLLAVDTGADVAWAPCSPCASCPAAASQFLPANSSTYTPLSCSSSWCPQFKGQSCADAAPSGPCAFTQSYGGDSSFSALLVQDSLSLDSDVLPNFLFGCVNSVDGAAANLPKQGLLGLGRGTMSLLSQSGNLYQGVFSYCLPSFKSYYFSGSLRLGPVGQPKNARFTPLLKNPHRPSLYYVNLVGVKVGRVLVAVQPDSFAFDPATGAGTVVDSGTVITRFVATAYAAIRDEFRRQANASSGYTSLGAFDTCFSTDEVAVAPSVTLRLEGLDLTLPVENTLIHSSATPLACLAMASAPANVNSVVNVIASLQQQNLRVVVDTANDRLGFARELCN</sequence>
<evidence type="ECO:0000256" key="2">
    <source>
        <dbReference type="ARBA" id="ARBA00022670"/>
    </source>
</evidence>
<dbReference type="InterPro" id="IPR001461">
    <property type="entry name" value="Aspartic_peptidase_A1"/>
</dbReference>
<dbReference type="PANTHER" id="PTHR13683">
    <property type="entry name" value="ASPARTYL PROTEASES"/>
    <property type="match status" value="1"/>
</dbReference>
<dbReference type="EMBL" id="JACMSC010000008">
    <property type="protein sequence ID" value="KAG6511568.1"/>
    <property type="molecule type" value="Genomic_DNA"/>
</dbReference>
<keyword evidence="6" id="KW-1015">Disulfide bond</keyword>
<name>A0A8J5GU38_ZINOF</name>
<dbReference type="PANTHER" id="PTHR13683:SF839">
    <property type="entry name" value="ASPARTYL PROTEASE AED3-LIKE"/>
    <property type="match status" value="1"/>
</dbReference>
<dbReference type="Pfam" id="PF14541">
    <property type="entry name" value="TAXi_C"/>
    <property type="match status" value="1"/>
</dbReference>
<comment type="similarity">
    <text evidence="1">Belongs to the peptidase A1 family.</text>
</comment>
<dbReference type="AlphaFoldDB" id="A0A8J5GU38"/>
<evidence type="ECO:0000256" key="4">
    <source>
        <dbReference type="ARBA" id="ARBA00022750"/>
    </source>
</evidence>
<feature type="active site" evidence="8">
    <location>
        <position position="156"/>
    </location>
</feature>
<feature type="active site" evidence="8">
    <location>
        <position position="363"/>
    </location>
</feature>
<dbReference type="GO" id="GO:0004190">
    <property type="term" value="F:aspartic-type endopeptidase activity"/>
    <property type="evidence" value="ECO:0007669"/>
    <property type="project" value="UniProtKB-KW"/>
</dbReference>
<feature type="domain" description="Peptidase A1" evidence="9">
    <location>
        <begin position="138"/>
        <end position="480"/>
    </location>
</feature>
<dbReference type="InterPro" id="IPR033121">
    <property type="entry name" value="PEPTIDASE_A1"/>
</dbReference>
<keyword evidence="4" id="KW-0064">Aspartyl protease</keyword>
<dbReference type="SUPFAM" id="SSF50630">
    <property type="entry name" value="Acid proteases"/>
    <property type="match status" value="1"/>
</dbReference>
<evidence type="ECO:0000256" key="6">
    <source>
        <dbReference type="ARBA" id="ARBA00023157"/>
    </source>
</evidence>
<dbReference type="Gene3D" id="2.40.70.10">
    <property type="entry name" value="Acid Proteases"/>
    <property type="match status" value="2"/>
</dbReference>
<evidence type="ECO:0000256" key="8">
    <source>
        <dbReference type="PIRSR" id="PIRSR601461-1"/>
    </source>
</evidence>
<dbReference type="InterPro" id="IPR032861">
    <property type="entry name" value="TAXi_N"/>
</dbReference>
<dbReference type="FunFam" id="2.40.70.10:FF:000022">
    <property type="entry name" value="Aspartyl protease AED3"/>
    <property type="match status" value="1"/>
</dbReference>
<evidence type="ECO:0000256" key="5">
    <source>
        <dbReference type="ARBA" id="ARBA00022801"/>
    </source>
</evidence>
<reference evidence="10 11" key="1">
    <citation type="submission" date="2020-08" db="EMBL/GenBank/DDBJ databases">
        <title>Plant Genome Project.</title>
        <authorList>
            <person name="Zhang R.-G."/>
        </authorList>
    </citation>
    <scope>NUCLEOTIDE SEQUENCE [LARGE SCALE GENOMIC DNA]</scope>
    <source>
        <tissue evidence="10">Rhizome</tissue>
    </source>
</reference>
<dbReference type="PROSITE" id="PS51767">
    <property type="entry name" value="PEPTIDASE_A1"/>
    <property type="match status" value="1"/>
</dbReference>
<evidence type="ECO:0000256" key="3">
    <source>
        <dbReference type="ARBA" id="ARBA00022729"/>
    </source>
</evidence>
<organism evidence="10 11">
    <name type="scientific">Zingiber officinale</name>
    <name type="common">Ginger</name>
    <name type="synonym">Amomum zingiber</name>
    <dbReference type="NCBI Taxonomy" id="94328"/>
    <lineage>
        <taxon>Eukaryota</taxon>
        <taxon>Viridiplantae</taxon>
        <taxon>Streptophyta</taxon>
        <taxon>Embryophyta</taxon>
        <taxon>Tracheophyta</taxon>
        <taxon>Spermatophyta</taxon>
        <taxon>Magnoliopsida</taxon>
        <taxon>Liliopsida</taxon>
        <taxon>Zingiberales</taxon>
        <taxon>Zingiberaceae</taxon>
        <taxon>Zingiber</taxon>
    </lineage>
</organism>
<evidence type="ECO:0000256" key="1">
    <source>
        <dbReference type="ARBA" id="ARBA00007447"/>
    </source>
</evidence>
<keyword evidence="3" id="KW-0732">Signal</keyword>
<evidence type="ECO:0000313" key="11">
    <source>
        <dbReference type="Proteomes" id="UP000734854"/>
    </source>
</evidence>
<comment type="caution">
    <text evidence="10">The sequence shown here is derived from an EMBL/GenBank/DDBJ whole genome shotgun (WGS) entry which is preliminary data.</text>
</comment>
<dbReference type="InterPro" id="IPR032799">
    <property type="entry name" value="TAXi_C"/>
</dbReference>
<dbReference type="GO" id="GO:0006508">
    <property type="term" value="P:proteolysis"/>
    <property type="evidence" value="ECO:0007669"/>
    <property type="project" value="UniProtKB-KW"/>
</dbReference>
<accession>A0A8J5GU38</accession>
<gene>
    <name evidence="10" type="ORF">ZIOFF_029641</name>
</gene>
<dbReference type="Proteomes" id="UP000734854">
    <property type="component" value="Unassembled WGS sequence"/>
</dbReference>
<protein>
    <recommendedName>
        <fullName evidence="9">Peptidase A1 domain-containing protein</fullName>
    </recommendedName>
</protein>
<dbReference type="Pfam" id="PF14543">
    <property type="entry name" value="TAXi_N"/>
    <property type="match status" value="1"/>
</dbReference>
<keyword evidence="2" id="KW-0645">Protease</keyword>
<evidence type="ECO:0000313" key="10">
    <source>
        <dbReference type="EMBL" id="KAG6511568.1"/>
    </source>
</evidence>